<evidence type="ECO:0000256" key="2">
    <source>
        <dbReference type="ARBA" id="ARBA00023315"/>
    </source>
</evidence>
<dbReference type="AlphaFoldDB" id="A0A7J7MRY6"/>
<comment type="caution">
    <text evidence="3">The sequence shown here is derived from an EMBL/GenBank/DDBJ whole genome shotgun (WGS) entry which is preliminary data.</text>
</comment>
<name>A0A7J7MRY6_9MAGN</name>
<sequence length="227" mass="25187">MKHSLSLTLQHLYSFAGNLTWYPESPVPEIIYVDGDSILFTSIESNFSFDHLYDNHPRDANDFVLLSTHLLPRSSTSGSTTYQLLAVDRTDPALPLTYFGNCLMFCFGTITKNELFGEDGIVIAAEVIGKALQTFGKAVLDDCENLFPKLPSIESQRIFGVAGSPRVRSYEVDFGVSLSEHGDHNKGGLEIGIAMKKPQMDVFASLFENTLSGLQNTRSSLWKEDIH</sequence>
<dbReference type="Gene3D" id="3.30.559.10">
    <property type="entry name" value="Chloramphenicol acetyltransferase-like domain"/>
    <property type="match status" value="1"/>
</dbReference>
<gene>
    <name evidence="3" type="ORF">GIB67_037160</name>
</gene>
<keyword evidence="1" id="KW-0808">Transferase</keyword>
<protein>
    <submittedName>
        <fullName evidence="3">Uncharacterized protein</fullName>
    </submittedName>
</protein>
<keyword evidence="4" id="KW-1185">Reference proteome</keyword>
<dbReference type="EMBL" id="JACGCM010001272">
    <property type="protein sequence ID" value="KAF6157587.1"/>
    <property type="molecule type" value="Genomic_DNA"/>
</dbReference>
<accession>A0A7J7MRY6</accession>
<evidence type="ECO:0000256" key="1">
    <source>
        <dbReference type="ARBA" id="ARBA00022679"/>
    </source>
</evidence>
<dbReference type="PANTHER" id="PTHR31625">
    <property type="match status" value="1"/>
</dbReference>
<dbReference type="GO" id="GO:0016747">
    <property type="term" value="F:acyltransferase activity, transferring groups other than amino-acyl groups"/>
    <property type="evidence" value="ECO:0007669"/>
    <property type="project" value="UniProtKB-ARBA"/>
</dbReference>
<reference evidence="3 4" key="1">
    <citation type="journal article" date="2020" name="IScience">
        <title>Genome Sequencing of the Endangered Kingdonia uniflora (Circaeasteraceae, Ranunculales) Reveals Potential Mechanisms of Evolutionary Specialization.</title>
        <authorList>
            <person name="Sun Y."/>
            <person name="Deng T."/>
            <person name="Zhang A."/>
            <person name="Moore M.J."/>
            <person name="Landis J.B."/>
            <person name="Lin N."/>
            <person name="Zhang H."/>
            <person name="Zhang X."/>
            <person name="Huang J."/>
            <person name="Zhang X."/>
            <person name="Sun H."/>
            <person name="Wang H."/>
        </authorList>
    </citation>
    <scope>NUCLEOTIDE SEQUENCE [LARGE SCALE GENOMIC DNA]</scope>
    <source>
        <strain evidence="3">TB1705</strain>
        <tissue evidence="3">Leaf</tissue>
    </source>
</reference>
<dbReference type="InterPro" id="IPR051504">
    <property type="entry name" value="Plant_metabolite_acyltrans"/>
</dbReference>
<dbReference type="OrthoDB" id="1862401at2759"/>
<dbReference type="InterPro" id="IPR023213">
    <property type="entry name" value="CAT-like_dom_sf"/>
</dbReference>
<keyword evidence="2" id="KW-0012">Acyltransferase</keyword>
<evidence type="ECO:0000313" key="4">
    <source>
        <dbReference type="Proteomes" id="UP000541444"/>
    </source>
</evidence>
<organism evidence="3 4">
    <name type="scientific">Kingdonia uniflora</name>
    <dbReference type="NCBI Taxonomy" id="39325"/>
    <lineage>
        <taxon>Eukaryota</taxon>
        <taxon>Viridiplantae</taxon>
        <taxon>Streptophyta</taxon>
        <taxon>Embryophyta</taxon>
        <taxon>Tracheophyta</taxon>
        <taxon>Spermatophyta</taxon>
        <taxon>Magnoliopsida</taxon>
        <taxon>Ranunculales</taxon>
        <taxon>Circaeasteraceae</taxon>
        <taxon>Kingdonia</taxon>
    </lineage>
</organism>
<evidence type="ECO:0000313" key="3">
    <source>
        <dbReference type="EMBL" id="KAF6157587.1"/>
    </source>
</evidence>
<proteinExistence type="predicted"/>
<dbReference type="Proteomes" id="UP000541444">
    <property type="component" value="Unassembled WGS sequence"/>
</dbReference>